<organism evidence="5 6">
    <name type="scientific">Nocardia jinanensis</name>
    <dbReference type="NCBI Taxonomy" id="382504"/>
    <lineage>
        <taxon>Bacteria</taxon>
        <taxon>Bacillati</taxon>
        <taxon>Actinomycetota</taxon>
        <taxon>Actinomycetes</taxon>
        <taxon>Mycobacteriales</taxon>
        <taxon>Nocardiaceae</taxon>
        <taxon>Nocardia</taxon>
    </lineage>
</organism>
<evidence type="ECO:0000256" key="3">
    <source>
        <dbReference type="ARBA" id="ARBA00023172"/>
    </source>
</evidence>
<dbReference type="PROSITE" id="PS51898">
    <property type="entry name" value="TYR_RECOMBINASE"/>
    <property type="match status" value="1"/>
</dbReference>
<dbReference type="Pfam" id="PF00589">
    <property type="entry name" value="Phage_integrase"/>
    <property type="match status" value="1"/>
</dbReference>
<keyword evidence="3" id="KW-0233">DNA recombination</keyword>
<proteinExistence type="inferred from homology"/>
<dbReference type="SUPFAM" id="SSF56349">
    <property type="entry name" value="DNA breaking-rejoining enzymes"/>
    <property type="match status" value="1"/>
</dbReference>
<accession>A0A917RJ67</accession>
<evidence type="ECO:0000259" key="4">
    <source>
        <dbReference type="PROSITE" id="PS51898"/>
    </source>
</evidence>
<reference evidence="5" key="2">
    <citation type="submission" date="2020-09" db="EMBL/GenBank/DDBJ databases">
        <authorList>
            <person name="Sun Q."/>
            <person name="Zhou Y."/>
        </authorList>
    </citation>
    <scope>NUCLEOTIDE SEQUENCE</scope>
    <source>
        <strain evidence="5">CGMCC 4.3508</strain>
    </source>
</reference>
<evidence type="ECO:0000313" key="5">
    <source>
        <dbReference type="EMBL" id="GGL10323.1"/>
    </source>
</evidence>
<keyword evidence="2" id="KW-0238">DNA-binding</keyword>
<keyword evidence="6" id="KW-1185">Reference proteome</keyword>
<protein>
    <recommendedName>
        <fullName evidence="4">Tyr recombinase domain-containing protein</fullName>
    </recommendedName>
</protein>
<feature type="domain" description="Tyr recombinase" evidence="4">
    <location>
        <begin position="1"/>
        <end position="139"/>
    </location>
</feature>
<dbReference type="GO" id="GO:0003677">
    <property type="term" value="F:DNA binding"/>
    <property type="evidence" value="ECO:0007669"/>
    <property type="project" value="UniProtKB-KW"/>
</dbReference>
<evidence type="ECO:0000256" key="2">
    <source>
        <dbReference type="ARBA" id="ARBA00023125"/>
    </source>
</evidence>
<dbReference type="Gene3D" id="1.10.443.10">
    <property type="entry name" value="Intergrase catalytic core"/>
    <property type="match status" value="1"/>
</dbReference>
<reference evidence="5" key="1">
    <citation type="journal article" date="2014" name="Int. J. Syst. Evol. Microbiol.">
        <title>Complete genome sequence of Corynebacterium casei LMG S-19264T (=DSM 44701T), isolated from a smear-ripened cheese.</title>
        <authorList>
            <consortium name="US DOE Joint Genome Institute (JGI-PGF)"/>
            <person name="Walter F."/>
            <person name="Albersmeier A."/>
            <person name="Kalinowski J."/>
            <person name="Ruckert C."/>
        </authorList>
    </citation>
    <scope>NUCLEOTIDE SEQUENCE</scope>
    <source>
        <strain evidence="5">CGMCC 4.3508</strain>
    </source>
</reference>
<dbReference type="RefSeq" id="WP_058854282.1">
    <property type="nucleotide sequence ID" value="NZ_BMMH01000004.1"/>
</dbReference>
<evidence type="ECO:0000313" key="6">
    <source>
        <dbReference type="Proteomes" id="UP000638263"/>
    </source>
</evidence>
<dbReference type="InterPro" id="IPR011010">
    <property type="entry name" value="DNA_brk_join_enz"/>
</dbReference>
<dbReference type="GO" id="GO:0015074">
    <property type="term" value="P:DNA integration"/>
    <property type="evidence" value="ECO:0007669"/>
    <property type="project" value="InterPro"/>
</dbReference>
<dbReference type="InterPro" id="IPR002104">
    <property type="entry name" value="Integrase_catalytic"/>
</dbReference>
<dbReference type="InterPro" id="IPR013762">
    <property type="entry name" value="Integrase-like_cat_sf"/>
</dbReference>
<comment type="similarity">
    <text evidence="1">Belongs to the 'phage' integrase family.</text>
</comment>
<dbReference type="GO" id="GO:0006310">
    <property type="term" value="P:DNA recombination"/>
    <property type="evidence" value="ECO:0007669"/>
    <property type="project" value="UniProtKB-KW"/>
</dbReference>
<dbReference type="AlphaFoldDB" id="A0A917RJ67"/>
<dbReference type="PANTHER" id="PTHR30349">
    <property type="entry name" value="PHAGE INTEGRASE-RELATED"/>
    <property type="match status" value="1"/>
</dbReference>
<dbReference type="EMBL" id="BMMH01000004">
    <property type="protein sequence ID" value="GGL10323.1"/>
    <property type="molecule type" value="Genomic_DNA"/>
</dbReference>
<dbReference type="Proteomes" id="UP000638263">
    <property type="component" value="Unassembled WGS sequence"/>
</dbReference>
<name>A0A917RJ67_9NOCA</name>
<gene>
    <name evidence="5" type="ORF">GCM10011588_25950</name>
</gene>
<comment type="caution">
    <text evidence="5">The sequence shown here is derived from an EMBL/GenBank/DDBJ whole genome shotgun (WGS) entry which is preliminary data.</text>
</comment>
<sequence>MLALEVADVDIGRGWIRVWGKGAKERAVPLDTDLARVIQGYLLVERPELSSARLFLVSKGSNRGQPLTSAGLRTIFRYHRQLSGVTAGHPHALRHSFGTALAEAGVDLSVMQALLGHTHVDATARYIHLTPKRVKEEFDAARARIRRQE</sequence>
<dbReference type="InterPro" id="IPR050090">
    <property type="entry name" value="Tyrosine_recombinase_XerCD"/>
</dbReference>
<evidence type="ECO:0000256" key="1">
    <source>
        <dbReference type="ARBA" id="ARBA00008857"/>
    </source>
</evidence>
<dbReference type="PANTHER" id="PTHR30349:SF41">
    <property type="entry name" value="INTEGRASE_RECOMBINASE PROTEIN MJ0367-RELATED"/>
    <property type="match status" value="1"/>
</dbReference>